<proteinExistence type="predicted"/>
<comment type="caution">
    <text evidence="2">The sequence shown here is derived from an EMBL/GenBank/DDBJ whole genome shotgun (WGS) entry which is preliminary data.</text>
</comment>
<dbReference type="Gene3D" id="3.40.50.360">
    <property type="match status" value="1"/>
</dbReference>
<evidence type="ECO:0000259" key="1">
    <source>
        <dbReference type="Pfam" id="PF03358"/>
    </source>
</evidence>
<dbReference type="AlphaFoldDB" id="A0A099I0H9"/>
<reference evidence="2 3" key="1">
    <citation type="submission" date="2014-08" db="EMBL/GenBank/DDBJ databases">
        <title>Clostridium innocuum, an unnegligible vancomycin-resistant pathogen causing extra-intestinal infections.</title>
        <authorList>
            <person name="Feng Y."/>
            <person name="Chiu C.-H."/>
        </authorList>
    </citation>
    <scope>NUCLEOTIDE SEQUENCE [LARGE SCALE GENOMIC DNA]</scope>
    <source>
        <strain evidence="2 3">AN88</strain>
    </source>
</reference>
<dbReference type="RefSeq" id="WP_044907749.1">
    <property type="nucleotide sequence ID" value="NZ_JQIF01000110.1"/>
</dbReference>
<feature type="domain" description="NADPH-dependent FMN reductase-like" evidence="1">
    <location>
        <begin position="4"/>
        <end position="151"/>
    </location>
</feature>
<dbReference type="EMBL" id="JQIF01000110">
    <property type="protein sequence ID" value="KGJ51464.1"/>
    <property type="molecule type" value="Genomic_DNA"/>
</dbReference>
<sequence>MKKIKIAAVVGSLRKASLNRQLAEAAAALCGDELVFEILDYQDLPFMNEDIEFPAPAAVQRLRAQLQEADGIWFFSPEYNHGISGVLKNFLDWMSRPDEAQKRVLNGKPAAVSGITPGMSGTLIAQDQLVTLLSFLNMRVMNVPRLTIPNALEQVIDEKLVLKESEPFLAEQCRAFIHFIENNKSFK</sequence>
<dbReference type="Proteomes" id="UP000030008">
    <property type="component" value="Unassembled WGS sequence"/>
</dbReference>
<dbReference type="GO" id="GO:0016491">
    <property type="term" value="F:oxidoreductase activity"/>
    <property type="evidence" value="ECO:0007669"/>
    <property type="project" value="InterPro"/>
</dbReference>
<dbReference type="InterPro" id="IPR005025">
    <property type="entry name" value="FMN_Rdtase-like_dom"/>
</dbReference>
<dbReference type="PANTHER" id="PTHR30543">
    <property type="entry name" value="CHROMATE REDUCTASE"/>
    <property type="match status" value="1"/>
</dbReference>
<dbReference type="InterPro" id="IPR029039">
    <property type="entry name" value="Flavoprotein-like_sf"/>
</dbReference>
<name>A0A099I0H9_CLOIN</name>
<accession>A0A099I0H9</accession>
<dbReference type="InterPro" id="IPR050712">
    <property type="entry name" value="NAD(P)H-dep_reductase"/>
</dbReference>
<dbReference type="GO" id="GO:0010181">
    <property type="term" value="F:FMN binding"/>
    <property type="evidence" value="ECO:0007669"/>
    <property type="project" value="TreeGrafter"/>
</dbReference>
<evidence type="ECO:0000313" key="3">
    <source>
        <dbReference type="Proteomes" id="UP000030008"/>
    </source>
</evidence>
<dbReference type="GO" id="GO:0005829">
    <property type="term" value="C:cytosol"/>
    <property type="evidence" value="ECO:0007669"/>
    <property type="project" value="TreeGrafter"/>
</dbReference>
<dbReference type="Pfam" id="PF03358">
    <property type="entry name" value="FMN_red"/>
    <property type="match status" value="1"/>
</dbReference>
<protein>
    <submittedName>
        <fullName evidence="2">NADPH-dependent FMN reductase</fullName>
    </submittedName>
</protein>
<gene>
    <name evidence="2" type="ORF">CIAN88_20075</name>
</gene>
<organism evidence="2 3">
    <name type="scientific">Clostridium innocuum</name>
    <dbReference type="NCBI Taxonomy" id="1522"/>
    <lineage>
        <taxon>Bacteria</taxon>
        <taxon>Bacillati</taxon>
        <taxon>Bacillota</taxon>
        <taxon>Clostridia</taxon>
        <taxon>Eubacteriales</taxon>
        <taxon>Clostridiaceae</taxon>
        <taxon>Clostridium</taxon>
    </lineage>
</organism>
<dbReference type="PANTHER" id="PTHR30543:SF21">
    <property type="entry name" value="NAD(P)H-DEPENDENT FMN REDUCTASE LOT6"/>
    <property type="match status" value="1"/>
</dbReference>
<dbReference type="SUPFAM" id="SSF52218">
    <property type="entry name" value="Flavoproteins"/>
    <property type="match status" value="1"/>
</dbReference>
<evidence type="ECO:0000313" key="2">
    <source>
        <dbReference type="EMBL" id="KGJ51464.1"/>
    </source>
</evidence>